<protein>
    <submittedName>
        <fullName evidence="1">Uncharacterized protein</fullName>
    </submittedName>
</protein>
<dbReference type="EMBL" id="JBEPTQ010000002">
    <property type="protein sequence ID" value="MET4720793.1"/>
    <property type="molecule type" value="Genomic_DNA"/>
</dbReference>
<organism evidence="1 2">
    <name type="scientific">Bradyrhizobium japonicum</name>
    <dbReference type="NCBI Taxonomy" id="375"/>
    <lineage>
        <taxon>Bacteria</taxon>
        <taxon>Pseudomonadati</taxon>
        <taxon>Pseudomonadota</taxon>
        <taxon>Alphaproteobacteria</taxon>
        <taxon>Hyphomicrobiales</taxon>
        <taxon>Nitrobacteraceae</taxon>
        <taxon>Bradyrhizobium</taxon>
    </lineage>
</organism>
<gene>
    <name evidence="1" type="ORF">ABIF63_004899</name>
</gene>
<keyword evidence="2" id="KW-1185">Reference proteome</keyword>
<accession>A0ABV2RV26</accession>
<sequence>MTNQTASSRPTHRIYAVTKNGSKKIWRSIGALWPHSDGKGFSHKLDCLPLNGAEIVIREIDAEAEEGAR</sequence>
<name>A0ABV2RV26_BRAJP</name>
<reference evidence="1 2" key="1">
    <citation type="submission" date="2024-06" db="EMBL/GenBank/DDBJ databases">
        <title>Genomic Encyclopedia of Type Strains, Phase V (KMG-V): Genome sequencing to study the core and pangenomes of soil and plant-associated prokaryotes.</title>
        <authorList>
            <person name="Whitman W."/>
        </authorList>
    </citation>
    <scope>NUCLEOTIDE SEQUENCE [LARGE SCALE GENOMIC DNA]</scope>
    <source>
        <strain evidence="1 2">USDA 160</strain>
    </source>
</reference>
<dbReference type="Proteomes" id="UP001549291">
    <property type="component" value="Unassembled WGS sequence"/>
</dbReference>
<evidence type="ECO:0000313" key="2">
    <source>
        <dbReference type="Proteomes" id="UP001549291"/>
    </source>
</evidence>
<comment type="caution">
    <text evidence="1">The sequence shown here is derived from an EMBL/GenBank/DDBJ whole genome shotgun (WGS) entry which is preliminary data.</text>
</comment>
<dbReference type="RefSeq" id="WP_248888398.1">
    <property type="nucleotide sequence ID" value="NZ_CP066351.1"/>
</dbReference>
<evidence type="ECO:0000313" key="1">
    <source>
        <dbReference type="EMBL" id="MET4720793.1"/>
    </source>
</evidence>
<proteinExistence type="predicted"/>